<dbReference type="PANTHER" id="PTHR38730:SF1">
    <property type="entry name" value="SLL7028 PROTEIN"/>
    <property type="match status" value="1"/>
</dbReference>
<evidence type="ECO:0000313" key="3">
    <source>
        <dbReference type="EMBL" id="MBC8573599.1"/>
    </source>
</evidence>
<dbReference type="Proteomes" id="UP000657421">
    <property type="component" value="Unassembled WGS sequence"/>
</dbReference>
<dbReference type="EMBL" id="JACRSZ010000011">
    <property type="protein sequence ID" value="MBC8573599.1"/>
    <property type="molecule type" value="Genomic_DNA"/>
</dbReference>
<gene>
    <name evidence="3" type="ORF">H8716_10985</name>
</gene>
<dbReference type="SUPFAM" id="SSF53300">
    <property type="entry name" value="vWA-like"/>
    <property type="match status" value="1"/>
</dbReference>
<dbReference type="InterPro" id="IPR036465">
    <property type="entry name" value="vWFA_dom_sf"/>
</dbReference>
<organism evidence="3 4">
    <name type="scientific">Jingyaoa shaoxingensis</name>
    <dbReference type="NCBI Taxonomy" id="2763671"/>
    <lineage>
        <taxon>Bacteria</taxon>
        <taxon>Bacillati</taxon>
        <taxon>Bacillota</taxon>
        <taxon>Clostridia</taxon>
        <taxon>Lachnospirales</taxon>
        <taxon>Lachnospiraceae</taxon>
        <taxon>Jingyaoa</taxon>
    </lineage>
</organism>
<dbReference type="CDD" id="cd00198">
    <property type="entry name" value="vWFA"/>
    <property type="match status" value="1"/>
</dbReference>
<accession>A0ABR7NB90</accession>
<evidence type="ECO:0000259" key="1">
    <source>
        <dbReference type="Pfam" id="PF09967"/>
    </source>
</evidence>
<comment type="caution">
    <text evidence="3">The sequence shown here is derived from an EMBL/GenBank/DDBJ whole genome shotgun (WGS) entry which is preliminary data.</text>
</comment>
<feature type="domain" description="VWA-like" evidence="1">
    <location>
        <begin position="307"/>
        <end position="446"/>
    </location>
</feature>
<dbReference type="InterPro" id="IPR018698">
    <property type="entry name" value="VWA-like_dom"/>
</dbReference>
<evidence type="ECO:0000313" key="4">
    <source>
        <dbReference type="Proteomes" id="UP000657421"/>
    </source>
</evidence>
<dbReference type="Gene3D" id="3.40.50.410">
    <property type="entry name" value="von Willebrand factor, type A domain"/>
    <property type="match status" value="1"/>
</dbReference>
<dbReference type="Pfam" id="PF09967">
    <property type="entry name" value="DUF2201"/>
    <property type="match status" value="1"/>
</dbReference>
<protein>
    <submittedName>
        <fullName evidence="3">Metallopeptidase</fullName>
    </submittedName>
</protein>
<evidence type="ECO:0000259" key="2">
    <source>
        <dbReference type="Pfam" id="PF13203"/>
    </source>
</evidence>
<dbReference type="InterPro" id="IPR025154">
    <property type="entry name" value="Put_metallopeptidase_dom"/>
</dbReference>
<sequence length="460" mass="54247">MKKENEVNIHKRQSVEEWEEAQKEFTRRMEAVGRHILFTARNELYLHMRFLDVALSSLDYAMDSTVDTIATDGNVIYYNARYLGSYYKDDRKRVNRAYLHMVLHCLFCHVFTPPKEEEIYWNLACDIAMESIIDGMQIRCVTVPISWLRESTYKELRKKLNVLTAEGIYHVLTTELPGDKKLQQLVREFTVDDHRYWVNHQDQQPKTEQQRDKWKDISEKMETDLNSFSKEAVDAEGNLRDQLKVANRETIDYRTFLRKFAVLREEMQIDPDNFDYIFYSYGLSMYGNMPLIEPQESREVMKVEEFAIVIDTSMSCSGDLVKAFLEETYSILKEQESFFRKINIHIIQCDEKVQADVKITSEEELKDYMEHFEVAGGGGTDFRPAFTYVQELCRKKEFSNLKGLLYFTDGFGTYPKRMPPFQTAFIFMDEEQSETDVPPWAMKVVLDRDVLEKAAMKQKL</sequence>
<feature type="domain" description="Putative metallopeptidase" evidence="2">
    <location>
        <begin position="39"/>
        <end position="241"/>
    </location>
</feature>
<keyword evidence="4" id="KW-1185">Reference proteome</keyword>
<reference evidence="3 4" key="1">
    <citation type="submission" date="2020-08" db="EMBL/GenBank/DDBJ databases">
        <title>Genome public.</title>
        <authorList>
            <person name="Liu C."/>
            <person name="Sun Q."/>
        </authorList>
    </citation>
    <scope>NUCLEOTIDE SEQUENCE [LARGE SCALE GENOMIC DNA]</scope>
    <source>
        <strain evidence="3 4">NSJ-46</strain>
    </source>
</reference>
<dbReference type="PANTHER" id="PTHR38730">
    <property type="entry name" value="SLL7028 PROTEIN"/>
    <property type="match status" value="1"/>
</dbReference>
<name>A0ABR7NB90_9FIRM</name>
<dbReference type="RefSeq" id="WP_249308889.1">
    <property type="nucleotide sequence ID" value="NZ_JACRSZ010000011.1"/>
</dbReference>
<dbReference type="Pfam" id="PF13203">
    <property type="entry name" value="DUF2201_N"/>
    <property type="match status" value="1"/>
</dbReference>
<proteinExistence type="predicted"/>